<gene>
    <name evidence="1" type="primary">vapB1_1</name>
    <name evidence="1" type="ORF">AW08_00348</name>
</gene>
<dbReference type="PATRIC" id="fig|1454001.3.peg.196"/>
<dbReference type="InterPro" id="IPR037914">
    <property type="entry name" value="SpoVT-AbrB_sf"/>
</dbReference>
<organism evidence="1 2">
    <name type="scientific">Candidatus Accumulibacter adjunctus</name>
    <dbReference type="NCBI Taxonomy" id="1454001"/>
    <lineage>
        <taxon>Bacteria</taxon>
        <taxon>Pseudomonadati</taxon>
        <taxon>Pseudomonadota</taxon>
        <taxon>Betaproteobacteria</taxon>
        <taxon>Candidatus Accumulibacter</taxon>
    </lineage>
</organism>
<dbReference type="AlphaFoldDB" id="A0A011NZ03"/>
<dbReference type="PANTHER" id="PTHR37550:SF3">
    <property type="entry name" value="ANTITOXIN VAPB1"/>
    <property type="match status" value="1"/>
</dbReference>
<name>A0A011NZ03_9PROT</name>
<accession>A0A011NZ03</accession>
<evidence type="ECO:0000313" key="1">
    <source>
        <dbReference type="EMBL" id="EXI69855.1"/>
    </source>
</evidence>
<reference evidence="1" key="1">
    <citation type="submission" date="2014-02" db="EMBL/GenBank/DDBJ databases">
        <title>Expanding our view of genomic diversity in Candidatus Accumulibacter clades.</title>
        <authorList>
            <person name="Skennerton C.T."/>
            <person name="Barr J.J."/>
            <person name="Slater F.R."/>
            <person name="Bond P.L."/>
            <person name="Tyson G.W."/>
        </authorList>
    </citation>
    <scope>NUCLEOTIDE SEQUENCE [LARGE SCALE GENOMIC DNA]</scope>
</reference>
<dbReference type="InterPro" id="IPR051734">
    <property type="entry name" value="VapB_TA_antitoxins"/>
</dbReference>
<evidence type="ECO:0000313" key="2">
    <source>
        <dbReference type="Proteomes" id="UP000020218"/>
    </source>
</evidence>
<comment type="caution">
    <text evidence="1">The sequence shown here is derived from an EMBL/GenBank/DDBJ whole genome shotgun (WGS) entry which is preliminary data.</text>
</comment>
<sequence length="88" mass="9880">MAAVISRVFMNGNSQAVRIPQEFRLNVSRVQVSRNEVGDLVIRPLPLNRGVALLAALQDFDDELLDDFLGKVSEDHQTQPPVQEREPL</sequence>
<proteinExistence type="predicted"/>
<dbReference type="GO" id="GO:0003677">
    <property type="term" value="F:DNA binding"/>
    <property type="evidence" value="ECO:0007669"/>
    <property type="project" value="InterPro"/>
</dbReference>
<dbReference type="SUPFAM" id="SSF89447">
    <property type="entry name" value="AbrB/MazE/MraZ-like"/>
    <property type="match status" value="1"/>
</dbReference>
<dbReference type="EMBL" id="JFAX01000001">
    <property type="protein sequence ID" value="EXI69855.1"/>
    <property type="molecule type" value="Genomic_DNA"/>
</dbReference>
<dbReference type="STRING" id="1454001.AW08_00348"/>
<protein>
    <submittedName>
        <fullName evidence="1">Antitoxin VapB1</fullName>
    </submittedName>
</protein>
<dbReference type="PANTHER" id="PTHR37550">
    <property type="entry name" value="ANTITOXIN VAPB1"/>
    <property type="match status" value="1"/>
</dbReference>
<dbReference type="Proteomes" id="UP000020218">
    <property type="component" value="Unassembled WGS sequence"/>
</dbReference>
<dbReference type="Gene3D" id="2.10.260.10">
    <property type="match status" value="1"/>
</dbReference>
<keyword evidence="2" id="KW-1185">Reference proteome</keyword>